<evidence type="ECO:0000256" key="3">
    <source>
        <dbReference type="ARBA" id="ARBA00035112"/>
    </source>
</evidence>
<dbReference type="AlphaFoldDB" id="A0A6A7ATX8"/>
<reference evidence="5" key="1">
    <citation type="submission" date="2020-01" db="EMBL/GenBank/DDBJ databases">
        <authorList>
            <consortium name="DOE Joint Genome Institute"/>
            <person name="Haridas S."/>
            <person name="Albert R."/>
            <person name="Binder M."/>
            <person name="Bloem J."/>
            <person name="Labutti K."/>
            <person name="Salamov A."/>
            <person name="Andreopoulos B."/>
            <person name="Baker S.E."/>
            <person name="Barry K."/>
            <person name="Bills G."/>
            <person name="Bluhm B.H."/>
            <person name="Cannon C."/>
            <person name="Castanera R."/>
            <person name="Culley D.E."/>
            <person name="Daum C."/>
            <person name="Ezra D."/>
            <person name="Gonzalez J.B."/>
            <person name="Henrissat B."/>
            <person name="Kuo A."/>
            <person name="Liang C."/>
            <person name="Lipzen A."/>
            <person name="Lutzoni F."/>
            <person name="Magnuson J."/>
            <person name="Mondo S."/>
            <person name="Nolan M."/>
            <person name="Ohm R."/>
            <person name="Pangilinan J."/>
            <person name="Park H.-J."/>
            <person name="Ramirez L."/>
            <person name="Alfaro M."/>
            <person name="Sun H."/>
            <person name="Tritt A."/>
            <person name="Yoshinaga Y."/>
            <person name="Zwiers L.-H."/>
            <person name="Turgeon B.G."/>
            <person name="Goodwin S.B."/>
            <person name="Spatafora J.W."/>
            <person name="Crous P.W."/>
            <person name="Grigoriev I.V."/>
        </authorList>
    </citation>
    <scope>NUCLEOTIDE SEQUENCE</scope>
    <source>
        <strain evidence="5">IPT5</strain>
    </source>
</reference>
<dbReference type="Pfam" id="PF11807">
    <property type="entry name" value="UstYa"/>
    <property type="match status" value="1"/>
</dbReference>
<evidence type="ECO:0000313" key="6">
    <source>
        <dbReference type="Proteomes" id="UP000799423"/>
    </source>
</evidence>
<comment type="similarity">
    <text evidence="3">Belongs to the ustYa family.</text>
</comment>
<gene>
    <name evidence="5" type="ORF">T440DRAFT_521703</name>
</gene>
<evidence type="ECO:0000256" key="4">
    <source>
        <dbReference type="SAM" id="Phobius"/>
    </source>
</evidence>
<sequence length="244" mass="27928">MAREYVYGKVDQTEEANIIDSDGNFESNSSRARRFLSRYRNAIKNLFVALVVISSFFTGFFIHPVASSAWNVTNAYSKEAGSTHTFLPQFSHRIERFVLNDSFHDPPSREVTAAWTSLIPKGQGAIRLPVSNEYGNDIYNIAVFHGIHCLYTLRQSFFAFHQMATALEPIDRPAYQTAYMLKHGSHCIEYLRQQLMCRPDLTFEPIDLETGSPKDWDVERTCVDWDEISAWAVQERSNNEVGIV</sequence>
<dbReference type="InterPro" id="IPR021765">
    <property type="entry name" value="UstYa-like"/>
</dbReference>
<keyword evidence="4" id="KW-0472">Membrane</keyword>
<dbReference type="GO" id="GO:0043386">
    <property type="term" value="P:mycotoxin biosynthetic process"/>
    <property type="evidence" value="ECO:0007669"/>
    <property type="project" value="InterPro"/>
</dbReference>
<evidence type="ECO:0000256" key="2">
    <source>
        <dbReference type="ARBA" id="ARBA00023002"/>
    </source>
</evidence>
<dbReference type="PANTHER" id="PTHR33365">
    <property type="entry name" value="YALI0B05434P"/>
    <property type="match status" value="1"/>
</dbReference>
<dbReference type="OrthoDB" id="3687641at2759"/>
<dbReference type="PANTHER" id="PTHR33365:SF11">
    <property type="entry name" value="TAT PATHWAY SIGNAL SEQUENCE"/>
    <property type="match status" value="1"/>
</dbReference>
<feature type="transmembrane region" description="Helical" evidence="4">
    <location>
        <begin position="42"/>
        <end position="62"/>
    </location>
</feature>
<comment type="pathway">
    <text evidence="1">Mycotoxin biosynthesis.</text>
</comment>
<dbReference type="Proteomes" id="UP000799423">
    <property type="component" value="Unassembled WGS sequence"/>
</dbReference>
<dbReference type="GO" id="GO:0016491">
    <property type="term" value="F:oxidoreductase activity"/>
    <property type="evidence" value="ECO:0007669"/>
    <property type="project" value="UniProtKB-KW"/>
</dbReference>
<proteinExistence type="inferred from homology"/>
<evidence type="ECO:0000256" key="1">
    <source>
        <dbReference type="ARBA" id="ARBA00004685"/>
    </source>
</evidence>
<keyword evidence="6" id="KW-1185">Reference proteome</keyword>
<dbReference type="EMBL" id="MU006334">
    <property type="protein sequence ID" value="KAF2846523.1"/>
    <property type="molecule type" value="Genomic_DNA"/>
</dbReference>
<keyword evidence="4" id="KW-0812">Transmembrane</keyword>
<evidence type="ECO:0008006" key="7">
    <source>
        <dbReference type="Google" id="ProtNLM"/>
    </source>
</evidence>
<keyword evidence="2" id="KW-0560">Oxidoreductase</keyword>
<accession>A0A6A7ATX8</accession>
<organism evidence="5 6">
    <name type="scientific">Plenodomus tracheiphilus IPT5</name>
    <dbReference type="NCBI Taxonomy" id="1408161"/>
    <lineage>
        <taxon>Eukaryota</taxon>
        <taxon>Fungi</taxon>
        <taxon>Dikarya</taxon>
        <taxon>Ascomycota</taxon>
        <taxon>Pezizomycotina</taxon>
        <taxon>Dothideomycetes</taxon>
        <taxon>Pleosporomycetidae</taxon>
        <taxon>Pleosporales</taxon>
        <taxon>Pleosporineae</taxon>
        <taxon>Leptosphaeriaceae</taxon>
        <taxon>Plenodomus</taxon>
    </lineage>
</organism>
<name>A0A6A7ATX8_9PLEO</name>
<protein>
    <recommendedName>
        <fullName evidence="7">Tat pathway signal sequence</fullName>
    </recommendedName>
</protein>
<evidence type="ECO:0000313" key="5">
    <source>
        <dbReference type="EMBL" id="KAF2846523.1"/>
    </source>
</evidence>
<keyword evidence="4" id="KW-1133">Transmembrane helix</keyword>